<dbReference type="InterPro" id="IPR053157">
    <property type="entry name" value="Sterol_Uptake_Regulator"/>
</dbReference>
<dbReference type="Pfam" id="PF11951">
    <property type="entry name" value="Fungal_trans_2"/>
    <property type="match status" value="1"/>
</dbReference>
<reference evidence="2 3" key="1">
    <citation type="submission" date="2024-01" db="EMBL/GenBank/DDBJ databases">
        <title>A draft genome for a cacao thread blight-causing isolate of Paramarasmius palmivorus.</title>
        <authorList>
            <person name="Baruah I.K."/>
            <person name="Bukari Y."/>
            <person name="Amoako-Attah I."/>
            <person name="Meinhardt L.W."/>
            <person name="Bailey B.A."/>
            <person name="Cohen S.P."/>
        </authorList>
    </citation>
    <scope>NUCLEOTIDE SEQUENCE [LARGE SCALE GENOMIC DNA]</scope>
    <source>
        <strain evidence="2 3">GH-12</strain>
    </source>
</reference>
<dbReference type="AlphaFoldDB" id="A0AAW0CY26"/>
<accession>A0AAW0CY26</accession>
<dbReference type="EMBL" id="JAYKXP010000029">
    <property type="protein sequence ID" value="KAK7043260.1"/>
    <property type="molecule type" value="Genomic_DNA"/>
</dbReference>
<evidence type="ECO:0000313" key="2">
    <source>
        <dbReference type="EMBL" id="KAK7043260.1"/>
    </source>
</evidence>
<comment type="caution">
    <text evidence="2">The sequence shown here is derived from an EMBL/GenBank/DDBJ whole genome shotgun (WGS) entry which is preliminary data.</text>
</comment>
<evidence type="ECO:0000313" key="3">
    <source>
        <dbReference type="Proteomes" id="UP001383192"/>
    </source>
</evidence>
<keyword evidence="3" id="KW-1185">Reference proteome</keyword>
<dbReference type="EMBL" id="JAYKXP010000038">
    <property type="protein sequence ID" value="KAK7040101.1"/>
    <property type="molecule type" value="Genomic_DNA"/>
</dbReference>
<dbReference type="Proteomes" id="UP001383192">
    <property type="component" value="Unassembled WGS sequence"/>
</dbReference>
<dbReference type="PANTHER" id="PTHR47784">
    <property type="entry name" value="STEROL UPTAKE CONTROL PROTEIN 2"/>
    <property type="match status" value="1"/>
</dbReference>
<sequence>MTGFKLVHHYSLVTSTTFKNGSPSSQFASQFVVPAFGFKEPALMHALLALSAIHLHKLYDPLGIADQDYFSLGQEHKSKALALDTSPAPSDIHSLTRIFLAVYNMAESFAVLGPPGLFTLMDTVRDTLRGEDYFRFFQDEQLWPLDWPFNCQGVRIVPTEVEEQLLSISYMADTSHLFPPLLKRIHLPDTAWPDSDELVLDPAISAVYKASVDALRASWYLCHLCPGNGLALASATSWVVRMTDEFRHLLVVERRPRALVILYYYCLMLSHLDPQQCWWAGKHAECMAWIRTMLSANWVEGVMAAMPGVER</sequence>
<dbReference type="PANTHER" id="PTHR47784:SF5">
    <property type="entry name" value="STEROL UPTAKE CONTROL PROTEIN 2"/>
    <property type="match status" value="1"/>
</dbReference>
<organism evidence="2 3">
    <name type="scientific">Paramarasmius palmivorus</name>
    <dbReference type="NCBI Taxonomy" id="297713"/>
    <lineage>
        <taxon>Eukaryota</taxon>
        <taxon>Fungi</taxon>
        <taxon>Dikarya</taxon>
        <taxon>Basidiomycota</taxon>
        <taxon>Agaricomycotina</taxon>
        <taxon>Agaricomycetes</taxon>
        <taxon>Agaricomycetidae</taxon>
        <taxon>Agaricales</taxon>
        <taxon>Marasmiineae</taxon>
        <taxon>Marasmiaceae</taxon>
        <taxon>Paramarasmius</taxon>
    </lineage>
</organism>
<name>A0AAW0CY26_9AGAR</name>
<dbReference type="InterPro" id="IPR021858">
    <property type="entry name" value="Fun_TF"/>
</dbReference>
<gene>
    <name evidence="2" type="ORF">VNI00_008614</name>
    <name evidence="1" type="ORF">VNI00_009906</name>
</gene>
<proteinExistence type="predicted"/>
<dbReference type="GO" id="GO:0001228">
    <property type="term" value="F:DNA-binding transcription activator activity, RNA polymerase II-specific"/>
    <property type="evidence" value="ECO:0007669"/>
    <property type="project" value="TreeGrafter"/>
</dbReference>
<evidence type="ECO:0000313" key="1">
    <source>
        <dbReference type="EMBL" id="KAK7040101.1"/>
    </source>
</evidence>
<protein>
    <submittedName>
        <fullName evidence="2">Uncharacterized protein</fullName>
    </submittedName>
</protein>